<feature type="transmembrane region" description="Helical" evidence="9">
    <location>
        <begin position="777"/>
        <end position="794"/>
    </location>
</feature>
<keyword evidence="12" id="KW-1185">Reference proteome</keyword>
<protein>
    <submittedName>
        <fullName evidence="11">Cation-transporting ATPase</fullName>
        <ecNumber evidence="11">3.6.1.-</ecNumber>
    </submittedName>
</protein>
<dbReference type="InterPro" id="IPR044492">
    <property type="entry name" value="P_typ_ATPase_HD_dom"/>
</dbReference>
<name>Q5FJB0_LACAC</name>
<dbReference type="OrthoDB" id="9760364at2"/>
<dbReference type="NCBIfam" id="TIGR01494">
    <property type="entry name" value="ATPase_P-type"/>
    <property type="match status" value="3"/>
</dbReference>
<evidence type="ECO:0000256" key="8">
    <source>
        <dbReference type="ARBA" id="ARBA00023136"/>
    </source>
</evidence>
<dbReference type="PRINTS" id="PR00120">
    <property type="entry name" value="HATPASE"/>
</dbReference>
<dbReference type="Pfam" id="PF13246">
    <property type="entry name" value="Cation_ATPase"/>
    <property type="match status" value="1"/>
</dbReference>
<comment type="subcellular location">
    <subcellularLocation>
        <location evidence="1">Membrane</location>
        <topology evidence="1">Multi-pass membrane protein</topology>
    </subcellularLocation>
</comment>
<keyword evidence="4" id="KW-0547">Nucleotide-binding</keyword>
<dbReference type="EC" id="3.6.1.-" evidence="11"/>
<evidence type="ECO:0000259" key="10">
    <source>
        <dbReference type="SMART" id="SM00831"/>
    </source>
</evidence>
<feature type="transmembrane region" description="Helical" evidence="9">
    <location>
        <begin position="60"/>
        <end position="76"/>
    </location>
</feature>
<dbReference type="SFLD" id="SFLDF00027">
    <property type="entry name" value="p-type_atpase"/>
    <property type="match status" value="1"/>
</dbReference>
<organism evidence="12">
    <name type="scientific">Lactobacillus acidophilus (strain ATCC 700396 / NCK56 / N2 / NCFM)</name>
    <dbReference type="NCBI Taxonomy" id="272621"/>
    <lineage>
        <taxon>Bacteria</taxon>
        <taxon>Bacillati</taxon>
        <taxon>Bacillota</taxon>
        <taxon>Bacilli</taxon>
        <taxon>Lactobacillales</taxon>
        <taxon>Lactobacillaceae</taxon>
        <taxon>Lactobacillus</taxon>
    </lineage>
</organism>
<dbReference type="SUPFAM" id="SSF81660">
    <property type="entry name" value="Metal cation-transporting ATPase, ATP-binding domain N"/>
    <property type="match status" value="1"/>
</dbReference>
<keyword evidence="3 9" id="KW-0812">Transmembrane</keyword>
<feature type="transmembrane region" description="Helical" evidence="9">
    <location>
        <begin position="270"/>
        <end position="293"/>
    </location>
</feature>
<evidence type="ECO:0000256" key="2">
    <source>
        <dbReference type="ARBA" id="ARBA00005675"/>
    </source>
</evidence>
<dbReference type="KEGG" id="lac:LBA1389"/>
<dbReference type="SUPFAM" id="SSF81665">
    <property type="entry name" value="Calcium ATPase, transmembrane domain M"/>
    <property type="match status" value="1"/>
</dbReference>
<feature type="transmembrane region" description="Helical" evidence="9">
    <location>
        <begin position="245"/>
        <end position="264"/>
    </location>
</feature>
<dbReference type="PRINTS" id="PR00119">
    <property type="entry name" value="CATATPASE"/>
</dbReference>
<evidence type="ECO:0000313" key="12">
    <source>
        <dbReference type="Proteomes" id="UP000006381"/>
    </source>
</evidence>
<feature type="domain" description="Cation-transporting P-type ATPase N-terminal" evidence="10">
    <location>
        <begin position="4"/>
        <end position="77"/>
    </location>
</feature>
<dbReference type="FunFam" id="3.40.50.1000:FF:000028">
    <property type="entry name" value="Calcium-transporting P-type ATPase, putative"/>
    <property type="match status" value="1"/>
</dbReference>
<evidence type="ECO:0000256" key="9">
    <source>
        <dbReference type="SAM" id="Phobius"/>
    </source>
</evidence>
<dbReference type="Gene3D" id="3.40.1110.10">
    <property type="entry name" value="Calcium-transporting ATPase, cytoplasmic domain N"/>
    <property type="match status" value="1"/>
</dbReference>
<keyword evidence="5" id="KW-0067">ATP-binding</keyword>
<dbReference type="Gene3D" id="2.70.150.10">
    <property type="entry name" value="Calcium-transporting ATPase, cytoplasmic transduction domain A"/>
    <property type="match status" value="1"/>
</dbReference>
<dbReference type="HOGENOM" id="CLU_002360_3_3_9"/>
<dbReference type="GO" id="GO:0005524">
    <property type="term" value="F:ATP binding"/>
    <property type="evidence" value="ECO:0007669"/>
    <property type="project" value="UniProtKB-KW"/>
</dbReference>
<dbReference type="SFLD" id="SFLDG00002">
    <property type="entry name" value="C1.7:_P-type_atpase_like"/>
    <property type="match status" value="1"/>
</dbReference>
<feature type="transmembrane region" description="Helical" evidence="9">
    <location>
        <begin position="704"/>
        <end position="729"/>
    </location>
</feature>
<keyword evidence="8 9" id="KW-0472">Membrane</keyword>
<evidence type="ECO:0000256" key="6">
    <source>
        <dbReference type="ARBA" id="ARBA00022967"/>
    </source>
</evidence>
<dbReference type="InterPro" id="IPR023214">
    <property type="entry name" value="HAD_sf"/>
</dbReference>
<feature type="transmembrane region" description="Helical" evidence="9">
    <location>
        <begin position="677"/>
        <end position="698"/>
    </location>
</feature>
<dbReference type="InterPro" id="IPR036412">
    <property type="entry name" value="HAD-like_sf"/>
</dbReference>
<dbReference type="GO" id="GO:0016887">
    <property type="term" value="F:ATP hydrolysis activity"/>
    <property type="evidence" value="ECO:0007669"/>
    <property type="project" value="InterPro"/>
</dbReference>
<evidence type="ECO:0000256" key="1">
    <source>
        <dbReference type="ARBA" id="ARBA00004141"/>
    </source>
</evidence>
<dbReference type="eggNOG" id="COG0474">
    <property type="taxonomic scope" value="Bacteria"/>
</dbReference>
<feature type="transmembrane region" description="Helical" evidence="9">
    <location>
        <begin position="82"/>
        <end position="100"/>
    </location>
</feature>
<feature type="transmembrane region" description="Helical" evidence="9">
    <location>
        <begin position="814"/>
        <end position="838"/>
    </location>
</feature>
<sequence length="875" mass="95379">MEKQYYLQTKDEVLKEFHTSSDGLSTKQAEENLAKYGKNALVEGKKKTTFQVFLEQFKDLMVIILIIAAVISAFTGELESTLVIIAVLILNAVLGTVQHIKAEKSLESLKSLSSPSAKVLRNGEKIEIDSKDVVPGDIMLLEAGDMVTADGRILDNFSLQVNESSLTGESTNIDKADVDFDHEIPLGDRLNMVYSSSLVTYGRANVLVTNTGMDTEIGKIASLMNETKERRTPLQVSLDKFSSKLATAILIICALVLGLQIWRGQPIMDALLFAVALAVAAIPEALSSIVTIVQAMGTQKMAKENAIIKNLAAVESLGSVSVICSDKTGTLTQNKMTVEEIYIGGEVLKPNQLNLDNQLHRYLLYDAVLNNDSSLKDGKSIGDPTESALLEMYRQVPGIDLGNNQLGLSESDLRGLLTRQQEVPFDSDRKLMSTKHLIHTVPTIFVKGAIDVLLDRCDNIRIGDNVRPMTTEDKKKILAQNEHFSENGLRVLTFAYKEKDEDLSPETENGFTFIGLVAEMDPPRKESVEAVARAKKAGIRTVMITGDHKVTAVAIAKKIGIFTEGDIAVTGLELDKMSDEELEQKIEKIAVYARVSPENKIRIVNAWQNKDKIVSMTGDGVNDAPALKKADIGVAMGITGTEVSKDAASMILADDNFATIIKAVANGRTVFENIKNAIMYLLSGNLSAIITVLFASIGGFSVPFIAVQLLFINLVTDSLPALAIGMEPGAPDVLDRKPRDPKVGILDRNLVTKITLQGIIISVGVITAFMIGRNTSPAVACTMAFSTLTFARLLHGFNCRSQHSIFKIGFKNNWYSLAAFAVGTLLLALILFVPALHVLFAVTPLTNSQYLWILLLALMPTILIQIVKIANEKRK</sequence>
<dbReference type="FunFam" id="3.40.50.1000:FF:000001">
    <property type="entry name" value="Phospholipid-transporting ATPase IC"/>
    <property type="match status" value="1"/>
</dbReference>
<dbReference type="SFLD" id="SFLDS00003">
    <property type="entry name" value="Haloacid_Dehalogenase"/>
    <property type="match status" value="1"/>
</dbReference>
<dbReference type="PATRIC" id="fig|272621.13.peg.1314"/>
<dbReference type="Pfam" id="PF00689">
    <property type="entry name" value="Cation_ATPase_C"/>
    <property type="match status" value="1"/>
</dbReference>
<dbReference type="Pfam" id="PF00122">
    <property type="entry name" value="E1-E2_ATPase"/>
    <property type="match status" value="1"/>
</dbReference>
<comment type="similarity">
    <text evidence="2">Belongs to the cation transport ATPase (P-type) (TC 3.A.3) family. Type IIA subfamily.</text>
</comment>
<dbReference type="InterPro" id="IPR023298">
    <property type="entry name" value="ATPase_P-typ_TM_dom_sf"/>
</dbReference>
<evidence type="ECO:0000256" key="3">
    <source>
        <dbReference type="ARBA" id="ARBA00022692"/>
    </source>
</evidence>
<feature type="transmembrane region" description="Helical" evidence="9">
    <location>
        <begin position="750"/>
        <end position="771"/>
    </location>
</feature>
<dbReference type="AlphaFoldDB" id="Q5FJB0"/>
<dbReference type="Proteomes" id="UP000006381">
    <property type="component" value="Chromosome"/>
</dbReference>
<dbReference type="InterPro" id="IPR004014">
    <property type="entry name" value="ATPase_P-typ_cation-transptr_N"/>
</dbReference>
<dbReference type="BioCyc" id="LACI272621:G1G49-1363-MONOMER"/>
<evidence type="ECO:0000256" key="7">
    <source>
        <dbReference type="ARBA" id="ARBA00022989"/>
    </source>
</evidence>
<dbReference type="STRING" id="272621.LBA1389"/>
<dbReference type="Pfam" id="PF00690">
    <property type="entry name" value="Cation_ATPase_N"/>
    <property type="match status" value="1"/>
</dbReference>
<keyword evidence="11" id="KW-0378">Hydrolase</keyword>
<dbReference type="InterPro" id="IPR059000">
    <property type="entry name" value="ATPase_P-type_domA"/>
</dbReference>
<dbReference type="InterPro" id="IPR023299">
    <property type="entry name" value="ATPase_P-typ_cyto_dom_N"/>
</dbReference>
<keyword evidence="6" id="KW-1278">Translocase</keyword>
<accession>Q5FJB0</accession>
<feature type="transmembrane region" description="Helical" evidence="9">
    <location>
        <begin position="850"/>
        <end position="870"/>
    </location>
</feature>
<gene>
    <name evidence="11" type="ordered locus">LBA1389</name>
</gene>
<evidence type="ECO:0000256" key="4">
    <source>
        <dbReference type="ARBA" id="ARBA00022741"/>
    </source>
</evidence>
<evidence type="ECO:0000256" key="5">
    <source>
        <dbReference type="ARBA" id="ARBA00022840"/>
    </source>
</evidence>
<reference evidence="11 12" key="1">
    <citation type="journal article" date="2005" name="Proc. Natl. Acad. Sci. U.S.A.">
        <title>Complete genome sequence of the probiotic lactic acid bacterium Lactobacillus acidophilus NCFM.</title>
        <authorList>
            <person name="Altermann E."/>
            <person name="Russell W.M."/>
            <person name="Azcarate-Peril M.A."/>
            <person name="Barrangou R."/>
            <person name="Buck B.L."/>
            <person name="McAuliffe O."/>
            <person name="Souther N."/>
            <person name="Dobson A."/>
            <person name="Duong T."/>
            <person name="Callanan M."/>
            <person name="Lick S."/>
            <person name="Hamrick A."/>
            <person name="Cano R."/>
            <person name="Klaenhammer T.R."/>
        </authorList>
    </citation>
    <scope>NUCLEOTIDE SEQUENCE [LARGE SCALE GENOMIC DNA]</scope>
    <source>
        <strain evidence="12">ATCC 700396 / NCK56 / N2 / NCFM</strain>
    </source>
</reference>
<dbReference type="SMART" id="SM00831">
    <property type="entry name" value="Cation_ATPase_N"/>
    <property type="match status" value="1"/>
</dbReference>
<dbReference type="SUPFAM" id="SSF56784">
    <property type="entry name" value="HAD-like"/>
    <property type="match status" value="1"/>
</dbReference>
<dbReference type="PANTHER" id="PTHR42861">
    <property type="entry name" value="CALCIUM-TRANSPORTING ATPASE"/>
    <property type="match status" value="1"/>
</dbReference>
<keyword evidence="7 9" id="KW-1133">Transmembrane helix</keyword>
<dbReference type="GO" id="GO:0016020">
    <property type="term" value="C:membrane"/>
    <property type="evidence" value="ECO:0007669"/>
    <property type="project" value="UniProtKB-SubCell"/>
</dbReference>
<dbReference type="InterPro" id="IPR008250">
    <property type="entry name" value="ATPase_P-typ_transduc_dom_A_sf"/>
</dbReference>
<evidence type="ECO:0000313" key="11">
    <source>
        <dbReference type="EMBL" id="AAV43214.1"/>
    </source>
</evidence>
<dbReference type="SUPFAM" id="SSF81653">
    <property type="entry name" value="Calcium ATPase, transduction domain A"/>
    <property type="match status" value="1"/>
</dbReference>
<dbReference type="InterPro" id="IPR006068">
    <property type="entry name" value="ATPase_P-typ_cation-transptr_C"/>
</dbReference>
<dbReference type="PROSITE" id="PS00154">
    <property type="entry name" value="ATPASE_E1_E2"/>
    <property type="match status" value="1"/>
</dbReference>
<dbReference type="EMBL" id="CP000033">
    <property type="protein sequence ID" value="AAV43214.1"/>
    <property type="molecule type" value="Genomic_DNA"/>
</dbReference>
<proteinExistence type="inferred from homology"/>
<dbReference type="Gene3D" id="1.20.1110.10">
    <property type="entry name" value="Calcium-transporting ATPase, transmembrane domain"/>
    <property type="match status" value="1"/>
</dbReference>
<dbReference type="InterPro" id="IPR001757">
    <property type="entry name" value="P_typ_ATPase"/>
</dbReference>
<dbReference type="Gene3D" id="3.40.50.1000">
    <property type="entry name" value="HAD superfamily/HAD-like"/>
    <property type="match status" value="1"/>
</dbReference>
<dbReference type="CDD" id="cd02089">
    <property type="entry name" value="P-type_ATPase_Ca_prok"/>
    <property type="match status" value="1"/>
</dbReference>
<dbReference type="InterPro" id="IPR018303">
    <property type="entry name" value="ATPase_P-typ_P_site"/>
</dbReference>